<proteinExistence type="predicted"/>
<feature type="chain" id="PRO_5026253679" description="DUF8021 domain-containing protein" evidence="2">
    <location>
        <begin position="23"/>
        <end position="354"/>
    </location>
</feature>
<comment type="caution">
    <text evidence="4">The sequence shown here is derived from an EMBL/GenBank/DDBJ whole genome shotgun (WGS) entry which is preliminary data.</text>
</comment>
<feature type="region of interest" description="Disordered" evidence="1">
    <location>
        <begin position="212"/>
        <end position="233"/>
    </location>
</feature>
<dbReference type="Pfam" id="PF26061">
    <property type="entry name" value="DUF8021"/>
    <property type="match status" value="1"/>
</dbReference>
<dbReference type="AlphaFoldDB" id="A0A6I4UTM1"/>
<evidence type="ECO:0000259" key="3">
    <source>
        <dbReference type="Pfam" id="PF26061"/>
    </source>
</evidence>
<dbReference type="EMBL" id="WTYK01000002">
    <property type="protein sequence ID" value="MXP41124.1"/>
    <property type="molecule type" value="Genomic_DNA"/>
</dbReference>
<dbReference type="Proteomes" id="UP000469159">
    <property type="component" value="Unassembled WGS sequence"/>
</dbReference>
<evidence type="ECO:0000313" key="4">
    <source>
        <dbReference type="EMBL" id="MXP41124.1"/>
    </source>
</evidence>
<name>A0A6I4UTM1_9SPHN</name>
<feature type="domain" description="DUF8021" evidence="3">
    <location>
        <begin position="175"/>
        <end position="335"/>
    </location>
</feature>
<evidence type="ECO:0000313" key="5">
    <source>
        <dbReference type="Proteomes" id="UP000469159"/>
    </source>
</evidence>
<keyword evidence="5" id="KW-1185">Reference proteome</keyword>
<gene>
    <name evidence="4" type="ORF">GRI75_05625</name>
</gene>
<dbReference type="InterPro" id="IPR058334">
    <property type="entry name" value="DUF8021"/>
</dbReference>
<sequence>MSIGYPSTMLAAALAASVGATAVAPAAAQEAKPWYKRAWDPANVKPCDRQCLVRIGEAYLLALQTKDLTSLPFAEQVVATENTGKIDIGTGLFWRARIQPTDFKITVADPVQGQIAFQSVLTIDGAPALTAIRLRVERNMITEVEHMYDRDVAPEAMELLRRPRPELLADVPEDKRLSREYLTYAAESYFDALTGEDGSIAPFADDCDRHEQGYQTVNHPTPSRASPSPRLPDPSTELGRFFLKLSTMTCAEQIDTGVFGGIKRIWPRRTLVVDQQKGLVATFPFFVHDGVRHVDTPPRIAGMERPQNGAGMVTNLTTMETFGIRDGKIQEVEAFPFVLIPYGGSDGWTQPSTN</sequence>
<dbReference type="RefSeq" id="WP_160745956.1">
    <property type="nucleotide sequence ID" value="NZ_WTYK01000002.1"/>
</dbReference>
<feature type="signal peptide" evidence="2">
    <location>
        <begin position="1"/>
        <end position="22"/>
    </location>
</feature>
<evidence type="ECO:0000256" key="2">
    <source>
        <dbReference type="SAM" id="SignalP"/>
    </source>
</evidence>
<reference evidence="4 5" key="1">
    <citation type="submission" date="2019-12" db="EMBL/GenBank/DDBJ databases">
        <title>Genomic-based taxomic classification of the family Erythrobacteraceae.</title>
        <authorList>
            <person name="Xu L."/>
        </authorList>
    </citation>
    <scope>NUCLEOTIDE SEQUENCE [LARGE SCALE GENOMIC DNA]</scope>
    <source>
        <strain evidence="4 5">MCCC 1K02066</strain>
    </source>
</reference>
<feature type="compositionally biased region" description="Polar residues" evidence="1">
    <location>
        <begin position="213"/>
        <end position="226"/>
    </location>
</feature>
<accession>A0A6I4UTM1</accession>
<protein>
    <recommendedName>
        <fullName evidence="3">DUF8021 domain-containing protein</fullName>
    </recommendedName>
</protein>
<organism evidence="4 5">
    <name type="scientific">Croceibacterium soli</name>
    <dbReference type="NCBI Taxonomy" id="1739690"/>
    <lineage>
        <taxon>Bacteria</taxon>
        <taxon>Pseudomonadati</taxon>
        <taxon>Pseudomonadota</taxon>
        <taxon>Alphaproteobacteria</taxon>
        <taxon>Sphingomonadales</taxon>
        <taxon>Erythrobacteraceae</taxon>
        <taxon>Croceibacterium</taxon>
    </lineage>
</organism>
<keyword evidence="2" id="KW-0732">Signal</keyword>
<evidence type="ECO:0000256" key="1">
    <source>
        <dbReference type="SAM" id="MobiDB-lite"/>
    </source>
</evidence>
<dbReference type="OrthoDB" id="7420307at2"/>